<protein>
    <submittedName>
        <fullName evidence="2">Uncharacterized protein</fullName>
    </submittedName>
</protein>
<dbReference type="Proteomes" id="UP000604475">
    <property type="component" value="Unassembled WGS sequence"/>
</dbReference>
<dbReference type="GO" id="GO:0005694">
    <property type="term" value="C:chromosome"/>
    <property type="evidence" value="ECO:0007669"/>
    <property type="project" value="InterPro"/>
</dbReference>
<reference evidence="2" key="1">
    <citation type="submission" date="2020-12" db="EMBL/GenBank/DDBJ databases">
        <title>Genomic characterization of non-nitrogen-fixing Frankia strains.</title>
        <authorList>
            <person name="Carlos-Shanley C."/>
            <person name="Guerra T."/>
            <person name="Hahn D."/>
        </authorList>
    </citation>
    <scope>NUCLEOTIDE SEQUENCE</scope>
    <source>
        <strain evidence="2">CN6</strain>
    </source>
</reference>
<evidence type="ECO:0000313" key="2">
    <source>
        <dbReference type="EMBL" id="MBL7625708.1"/>
    </source>
</evidence>
<proteinExistence type="predicted"/>
<evidence type="ECO:0000313" key="3">
    <source>
        <dbReference type="Proteomes" id="UP000604475"/>
    </source>
</evidence>
<feature type="compositionally biased region" description="Basic and acidic residues" evidence="1">
    <location>
        <begin position="213"/>
        <end position="238"/>
    </location>
</feature>
<evidence type="ECO:0000256" key="1">
    <source>
        <dbReference type="SAM" id="MobiDB-lite"/>
    </source>
</evidence>
<dbReference type="AlphaFoldDB" id="A0A937UL63"/>
<feature type="compositionally biased region" description="Low complexity" evidence="1">
    <location>
        <begin position="251"/>
        <end position="264"/>
    </location>
</feature>
<dbReference type="SUPFAM" id="SSF56726">
    <property type="entry name" value="DNA topoisomerase IV, alpha subunit"/>
    <property type="match status" value="1"/>
</dbReference>
<feature type="region of interest" description="Disordered" evidence="1">
    <location>
        <begin position="195"/>
        <end position="266"/>
    </location>
</feature>
<comment type="caution">
    <text evidence="2">The sequence shown here is derived from an EMBL/GenBank/DDBJ whole genome shotgun (WGS) entry which is preliminary data.</text>
</comment>
<dbReference type="InterPro" id="IPR036078">
    <property type="entry name" value="Spo11/TopoVI_A_sf"/>
</dbReference>
<accession>A0A937UL63</accession>
<dbReference type="GO" id="GO:0003677">
    <property type="term" value="F:DNA binding"/>
    <property type="evidence" value="ECO:0007669"/>
    <property type="project" value="InterPro"/>
</dbReference>
<organism evidence="2 3">
    <name type="scientific">Frankia nepalensis</name>
    <dbReference type="NCBI Taxonomy" id="1836974"/>
    <lineage>
        <taxon>Bacteria</taxon>
        <taxon>Bacillati</taxon>
        <taxon>Actinomycetota</taxon>
        <taxon>Actinomycetes</taxon>
        <taxon>Frankiales</taxon>
        <taxon>Frankiaceae</taxon>
        <taxon>Frankia</taxon>
    </lineage>
</organism>
<name>A0A937UL63_9ACTN</name>
<dbReference type="EMBL" id="JAEACQ010000028">
    <property type="protein sequence ID" value="MBL7625708.1"/>
    <property type="molecule type" value="Genomic_DNA"/>
</dbReference>
<sequence>MDAALAAAVRRLAEPPGLRFTERQLYYEVCRVLRPADRLPRRVGFTVGPALGHERFTAALHRHGIVPAMLPPVVGETTRRHGWLAAEDDVLDYGLPRLLVCEDTAIARMLVANDAHLEAACPVFAIEDLPLDPRLVAALDRFPGAAVHVLHDASAGGLALAGGLRARLGLAPSVPVVPIGLLPRHAAAMHLPARRLPARPNPARPNPAHRSFAHRDTVSQDATRQDAVHRDAVLHDPAARPPGGPDEAGDAAPPGGEPLESPPLTRREQRWIRSGLRAEVAAVPPARLLRAVHRLVGSRGPAEPRGGGLGAARSVGFMTWPAP</sequence>
<gene>
    <name evidence="2" type="ORF">I7412_00630</name>
</gene>
<keyword evidence="3" id="KW-1185">Reference proteome</keyword>